<dbReference type="EMBL" id="MN850594">
    <property type="protein sequence ID" value="QHR68776.1"/>
    <property type="molecule type" value="Genomic_DNA"/>
</dbReference>
<keyword evidence="2" id="KW-1185">Reference proteome</keyword>
<proteinExistence type="predicted"/>
<dbReference type="InterPro" id="IPR020288">
    <property type="entry name" value="Sheath_initiator"/>
</dbReference>
<organism evidence="1 2">
    <name type="scientific">Escherichia phage flopper</name>
    <dbReference type="NCBI Taxonomy" id="2696397"/>
    <lineage>
        <taxon>Viruses</taxon>
        <taxon>Duplodnaviria</taxon>
        <taxon>Heunggongvirae</taxon>
        <taxon>Uroviricota</taxon>
        <taxon>Caudoviricetes</taxon>
        <taxon>Chaseviridae</taxon>
        <taxon>Cleopatravirinae</taxon>
        <taxon>Carltongylesvirus</taxon>
        <taxon>Carltongylesvirus flopper</taxon>
    </lineage>
</organism>
<dbReference type="Proteomes" id="UP000464205">
    <property type="component" value="Segment"/>
</dbReference>
<protein>
    <submittedName>
        <fullName evidence="1">Uncharacterized protein</fullName>
    </submittedName>
</protein>
<evidence type="ECO:0000313" key="2">
    <source>
        <dbReference type="Proteomes" id="UP000464205"/>
    </source>
</evidence>
<evidence type="ECO:0000313" key="1">
    <source>
        <dbReference type="EMBL" id="QHR68776.1"/>
    </source>
</evidence>
<accession>A0A6B9WVQ3</accession>
<reference evidence="2" key="1">
    <citation type="submission" date="2019-12" db="EMBL/GenBank/DDBJ databases">
        <authorList>
            <person name="Olsen N.S."/>
            <person name="Junco L.M.F."/>
            <person name="Kot W."/>
            <person name="Hansen L.H."/>
        </authorList>
    </citation>
    <scope>NUCLEOTIDE SEQUENCE [LARGE SCALE GENOMIC DNA]</scope>
</reference>
<name>A0A6B9WVQ3_9CAUD</name>
<dbReference type="Pfam" id="PF10934">
    <property type="entry name" value="Sheath_initiator"/>
    <property type="match status" value="1"/>
</dbReference>
<gene>
    <name evidence="1" type="ORF">flopper_34</name>
</gene>
<dbReference type="Gene3D" id="3.10.450.40">
    <property type="match status" value="1"/>
</dbReference>
<sequence length="123" mass="13427">MAGNLALDSNHDIIIGRGTTRISGAAQVAQLVKCRLLTIFGEWKLDSSLGLPWFEAIFTKQVRPSDIEAAIANIIRGTAGVQQLISIDIDADYRARKLGISFTALSDYGDITEFLTWQQSNTA</sequence>